<proteinExistence type="predicted"/>
<protein>
    <submittedName>
        <fullName evidence="1">Uncharacterized protein</fullName>
    </submittedName>
</protein>
<name>A0A7J0E6D6_9ERIC</name>
<dbReference type="OrthoDB" id="1916794at2759"/>
<dbReference type="AlphaFoldDB" id="A0A7J0E6D6"/>
<organism evidence="1 2">
    <name type="scientific">Actinidia rufa</name>
    <dbReference type="NCBI Taxonomy" id="165716"/>
    <lineage>
        <taxon>Eukaryota</taxon>
        <taxon>Viridiplantae</taxon>
        <taxon>Streptophyta</taxon>
        <taxon>Embryophyta</taxon>
        <taxon>Tracheophyta</taxon>
        <taxon>Spermatophyta</taxon>
        <taxon>Magnoliopsida</taxon>
        <taxon>eudicotyledons</taxon>
        <taxon>Gunneridae</taxon>
        <taxon>Pentapetalae</taxon>
        <taxon>asterids</taxon>
        <taxon>Ericales</taxon>
        <taxon>Actinidiaceae</taxon>
        <taxon>Actinidia</taxon>
    </lineage>
</organism>
<keyword evidence="2" id="KW-1185">Reference proteome</keyword>
<sequence length="300" mass="33675">MGLQSLARRELQALCKKNKIPANLTNIAMADALQALEIIEGIQDFSKPCESEIAVICCVAGEDMIESPTRLSTRRTIARDVENAKLDVPETLAMASGRKRAPAASGRRKIEAQLKEEDEDKNNAVASARRKMETPLREEISVQKAYSTRRWTRLLVKKMMELDLNNEGIEPVHFEASEEMPKELARNQKEESDEFDKALEVNGMYQQMINAKNDDLEAVSDEMSKDLERNVKADSDDLDKSLEVKGTNPQIIAGDLLLKTDDLEAIADEKSNVLSENVSNLEDDVQERMEVNNEVDKVKP</sequence>
<dbReference type="PANTHER" id="PTHR33621:SF2">
    <property type="entry name" value="RIBOSOMAL L1 DOMAIN-CONTAINING PROTEIN"/>
    <property type="match status" value="1"/>
</dbReference>
<gene>
    <name evidence="1" type="ORF">Acr_01g0010360</name>
</gene>
<comment type="caution">
    <text evidence="1">The sequence shown here is derived from an EMBL/GenBank/DDBJ whole genome shotgun (WGS) entry which is preliminary data.</text>
</comment>
<evidence type="ECO:0000313" key="2">
    <source>
        <dbReference type="Proteomes" id="UP000585474"/>
    </source>
</evidence>
<accession>A0A7J0E6D6</accession>
<dbReference type="EMBL" id="BJWL01000001">
    <property type="protein sequence ID" value="GFY81227.1"/>
    <property type="molecule type" value="Genomic_DNA"/>
</dbReference>
<reference evidence="1 2" key="1">
    <citation type="submission" date="2019-07" db="EMBL/GenBank/DDBJ databases">
        <title>De Novo Assembly of kiwifruit Actinidia rufa.</title>
        <authorList>
            <person name="Sugita-Konishi S."/>
            <person name="Sato K."/>
            <person name="Mori E."/>
            <person name="Abe Y."/>
            <person name="Kisaki G."/>
            <person name="Hamano K."/>
            <person name="Suezawa K."/>
            <person name="Otani M."/>
            <person name="Fukuda T."/>
            <person name="Manabe T."/>
            <person name="Gomi K."/>
            <person name="Tabuchi M."/>
            <person name="Akimitsu K."/>
            <person name="Kataoka I."/>
        </authorList>
    </citation>
    <scope>NUCLEOTIDE SEQUENCE [LARGE SCALE GENOMIC DNA]</scope>
    <source>
        <strain evidence="2">cv. Fuchu</strain>
    </source>
</reference>
<dbReference type="PANTHER" id="PTHR33621">
    <property type="entry name" value="ASPARTIC/GLUTAMIC ACID-RICH PROTEIN"/>
    <property type="match status" value="1"/>
</dbReference>
<evidence type="ECO:0000313" key="1">
    <source>
        <dbReference type="EMBL" id="GFY81227.1"/>
    </source>
</evidence>
<dbReference type="Proteomes" id="UP000585474">
    <property type="component" value="Unassembled WGS sequence"/>
</dbReference>